<feature type="region of interest" description="Disordered" evidence="4">
    <location>
        <begin position="1"/>
        <end position="142"/>
    </location>
</feature>
<evidence type="ECO:0000313" key="7">
    <source>
        <dbReference type="WBParaSite" id="MhA1_Contig1121.frz3.gene15"/>
    </source>
</evidence>
<evidence type="ECO:0000256" key="4">
    <source>
        <dbReference type="SAM" id="MobiDB-lite"/>
    </source>
</evidence>
<proteinExistence type="predicted"/>
<feature type="compositionally biased region" description="Polar residues" evidence="4">
    <location>
        <begin position="19"/>
        <end position="33"/>
    </location>
</feature>
<keyword evidence="6" id="KW-1185">Reference proteome</keyword>
<feature type="domain" description="RING-type" evidence="5">
    <location>
        <begin position="193"/>
        <end position="241"/>
    </location>
</feature>
<feature type="compositionally biased region" description="Low complexity" evidence="4">
    <location>
        <begin position="78"/>
        <end position="107"/>
    </location>
</feature>
<dbReference type="InterPro" id="IPR013083">
    <property type="entry name" value="Znf_RING/FYVE/PHD"/>
</dbReference>
<organism evidence="6 7">
    <name type="scientific">Meloidogyne hapla</name>
    <name type="common">Root-knot nematode worm</name>
    <dbReference type="NCBI Taxonomy" id="6305"/>
    <lineage>
        <taxon>Eukaryota</taxon>
        <taxon>Metazoa</taxon>
        <taxon>Ecdysozoa</taxon>
        <taxon>Nematoda</taxon>
        <taxon>Chromadorea</taxon>
        <taxon>Rhabditida</taxon>
        <taxon>Tylenchina</taxon>
        <taxon>Tylenchomorpha</taxon>
        <taxon>Tylenchoidea</taxon>
        <taxon>Meloidogynidae</taxon>
        <taxon>Meloidogyninae</taxon>
        <taxon>Meloidogyne</taxon>
    </lineage>
</organism>
<sequence>MTTIQKIRVKDAFKPNHLPPSSSSKNLQSTLQSPHDLLTSSHIHPPSSPKSLPAEASSHLPIPSSSSIHPQDPPPTNSHQIPHSTHHPPSSSVTHPSIPSSSSVHPQDPSPSTTLHQSPPSPHHKTSISISELTPSIEALPEDKLEAQEREKTMPDEIRAVINEITWKEHISTPNSPLNQFLTPQGSPHGFRCILCQYDYIPGFDPSEQIAQLKPCNHKFHLKCFAEFWWGKGKKHCPLCNQHFVENKGQEKDEVVKMEESDVC</sequence>
<dbReference type="WBParaSite" id="MhA1_Contig1121.frz3.gene15">
    <property type="protein sequence ID" value="MhA1_Contig1121.frz3.gene15"/>
    <property type="gene ID" value="MhA1_Contig1121.frz3.gene15"/>
</dbReference>
<evidence type="ECO:0000256" key="2">
    <source>
        <dbReference type="ARBA" id="ARBA00022833"/>
    </source>
</evidence>
<keyword evidence="1 3" id="KW-0479">Metal-binding</keyword>
<evidence type="ECO:0000259" key="5">
    <source>
        <dbReference type="PROSITE" id="PS50089"/>
    </source>
</evidence>
<keyword evidence="1 3" id="KW-0863">Zinc-finger</keyword>
<dbReference type="SMART" id="SM00184">
    <property type="entry name" value="RING"/>
    <property type="match status" value="1"/>
</dbReference>
<dbReference type="SUPFAM" id="SSF57850">
    <property type="entry name" value="RING/U-box"/>
    <property type="match status" value="1"/>
</dbReference>
<dbReference type="GO" id="GO:0008270">
    <property type="term" value="F:zinc ion binding"/>
    <property type="evidence" value="ECO:0007669"/>
    <property type="project" value="UniProtKB-KW"/>
</dbReference>
<name>A0A1I8AYN6_MELHA</name>
<dbReference type="Proteomes" id="UP000095281">
    <property type="component" value="Unplaced"/>
</dbReference>
<dbReference type="InterPro" id="IPR001841">
    <property type="entry name" value="Znf_RING"/>
</dbReference>
<feature type="compositionally biased region" description="Low complexity" evidence="4">
    <location>
        <begin position="40"/>
        <end position="70"/>
    </location>
</feature>
<protein>
    <submittedName>
        <fullName evidence="7">RING-type domain-containing protein</fullName>
    </submittedName>
</protein>
<evidence type="ECO:0000313" key="6">
    <source>
        <dbReference type="Proteomes" id="UP000095281"/>
    </source>
</evidence>
<reference evidence="7" key="1">
    <citation type="submission" date="2016-11" db="UniProtKB">
        <authorList>
            <consortium name="WormBaseParasite"/>
        </authorList>
    </citation>
    <scope>IDENTIFICATION</scope>
</reference>
<evidence type="ECO:0000256" key="3">
    <source>
        <dbReference type="PROSITE-ProRule" id="PRU00175"/>
    </source>
</evidence>
<dbReference type="AlphaFoldDB" id="A0A1I8AYN6"/>
<dbReference type="PROSITE" id="PS50089">
    <property type="entry name" value="ZF_RING_2"/>
    <property type="match status" value="1"/>
</dbReference>
<dbReference type="Gene3D" id="3.30.40.10">
    <property type="entry name" value="Zinc/RING finger domain, C3HC4 (zinc finger)"/>
    <property type="match status" value="1"/>
</dbReference>
<keyword evidence="2" id="KW-0862">Zinc</keyword>
<accession>A0A1I8AYN6</accession>
<evidence type="ECO:0000256" key="1">
    <source>
        <dbReference type="ARBA" id="ARBA00022771"/>
    </source>
</evidence>